<dbReference type="Gene3D" id="1.25.40.10">
    <property type="entry name" value="Tetratricopeptide repeat domain"/>
    <property type="match status" value="1"/>
</dbReference>
<dbReference type="PANTHER" id="PTHR45783:SF3">
    <property type="entry name" value="KINESIN LIGHT CHAIN"/>
    <property type="match status" value="1"/>
</dbReference>
<evidence type="ECO:0000256" key="1">
    <source>
        <dbReference type="ARBA" id="ARBA00004245"/>
    </source>
</evidence>
<dbReference type="SUPFAM" id="SSF48452">
    <property type="entry name" value="TPR-like"/>
    <property type="match status" value="1"/>
</dbReference>
<evidence type="ECO:0000256" key="5">
    <source>
        <dbReference type="ARBA" id="ARBA00022737"/>
    </source>
</evidence>
<evidence type="ECO:0000256" key="6">
    <source>
        <dbReference type="ARBA" id="ARBA00022803"/>
    </source>
</evidence>
<feature type="repeat" description="TPR" evidence="10">
    <location>
        <begin position="63"/>
        <end position="96"/>
    </location>
</feature>
<keyword evidence="3" id="KW-0963">Cytoplasm</keyword>
<dbReference type="InterPro" id="IPR019734">
    <property type="entry name" value="TPR_rpt"/>
</dbReference>
<organism evidence="11 12">
    <name type="scientific">Candidatus Accumulibacter contiguus</name>
    <dbReference type="NCBI Taxonomy" id="2954381"/>
    <lineage>
        <taxon>Bacteria</taxon>
        <taxon>Pseudomonadati</taxon>
        <taxon>Pseudomonadota</taxon>
        <taxon>Betaproteobacteria</taxon>
        <taxon>Candidatus Accumulibacter</taxon>
    </lineage>
</organism>
<evidence type="ECO:0000256" key="10">
    <source>
        <dbReference type="PROSITE-ProRule" id="PRU00339"/>
    </source>
</evidence>
<evidence type="ECO:0000256" key="8">
    <source>
        <dbReference type="ARBA" id="ARBA00023175"/>
    </source>
</evidence>
<keyword evidence="7" id="KW-0175">Coiled coil</keyword>
<name>A0ABX1TD64_9PROT</name>
<keyword evidence="4" id="KW-0493">Microtubule</keyword>
<proteinExistence type="inferred from homology"/>
<keyword evidence="8" id="KW-0505">Motor protein</keyword>
<dbReference type="Proteomes" id="UP000886469">
    <property type="component" value="Unassembled WGS sequence"/>
</dbReference>
<comment type="subcellular location">
    <subcellularLocation>
        <location evidence="1">Cytoplasm</location>
        <location evidence="1">Cytoskeleton</location>
    </subcellularLocation>
</comment>
<evidence type="ECO:0000313" key="12">
    <source>
        <dbReference type="Proteomes" id="UP000886469"/>
    </source>
</evidence>
<dbReference type="SMART" id="SM00028">
    <property type="entry name" value="TPR"/>
    <property type="match status" value="2"/>
</dbReference>
<comment type="caution">
    <text evidence="11">The sequence shown here is derived from an EMBL/GenBank/DDBJ whole genome shotgun (WGS) entry which is preliminary data.</text>
</comment>
<keyword evidence="9" id="KW-0206">Cytoskeleton</keyword>
<keyword evidence="5" id="KW-0677">Repeat</keyword>
<keyword evidence="6 10" id="KW-0802">TPR repeat</keyword>
<evidence type="ECO:0000313" key="11">
    <source>
        <dbReference type="EMBL" id="NMQ07643.1"/>
    </source>
</evidence>
<sequence>MIAAIVIAASGLPVEGVRAQSADLSVQVAELYRQGRYREAIPIATRALQQDEAQFGIEHPSTATSLSHLASLYQSMGRYEDALPLYRRALAIREKVLGPEHPDTATSLDRLAWLYQSLGRYEDAARPPFELVALGVVFDNFAAVRRDLVALDEFIELAPTVFILAPLGGHTFEITPVLLFL</sequence>
<dbReference type="Pfam" id="PF13424">
    <property type="entry name" value="TPR_12"/>
    <property type="match status" value="1"/>
</dbReference>
<comment type="similarity">
    <text evidence="2">Belongs to the kinesin light chain family.</text>
</comment>
<dbReference type="PROSITE" id="PS50005">
    <property type="entry name" value="TPR"/>
    <property type="match status" value="1"/>
</dbReference>
<protein>
    <submittedName>
        <fullName evidence="11">Tetratricopeptide repeat protein</fullName>
    </submittedName>
</protein>
<dbReference type="EMBL" id="SPMX01000087">
    <property type="protein sequence ID" value="NMQ07643.1"/>
    <property type="molecule type" value="Genomic_DNA"/>
</dbReference>
<dbReference type="InterPro" id="IPR002151">
    <property type="entry name" value="Kinesin_light"/>
</dbReference>
<evidence type="ECO:0000256" key="4">
    <source>
        <dbReference type="ARBA" id="ARBA00022701"/>
    </source>
</evidence>
<evidence type="ECO:0000256" key="2">
    <source>
        <dbReference type="ARBA" id="ARBA00009622"/>
    </source>
</evidence>
<gene>
    <name evidence="11" type="ORF">E4Q08_21585</name>
</gene>
<reference evidence="11" key="1">
    <citation type="submission" date="2019-03" db="EMBL/GenBank/DDBJ databases">
        <title>Metabolic reconstructions from genomes of highly enriched 'Candidatus Accumulibacter' and 'Candidatus Competibacter' bioreactor populations.</title>
        <authorList>
            <person name="Annavajhala M.K."/>
            <person name="Welles L."/>
            <person name="Abbas B."/>
            <person name="Sorokin D."/>
            <person name="Park H."/>
            <person name="Van Loosdrecht M."/>
            <person name="Chandran K."/>
        </authorList>
    </citation>
    <scope>NUCLEOTIDE SEQUENCE</scope>
    <source>
        <strain evidence="11">SBR_L</strain>
    </source>
</reference>
<dbReference type="InterPro" id="IPR011990">
    <property type="entry name" value="TPR-like_helical_dom_sf"/>
</dbReference>
<evidence type="ECO:0000256" key="9">
    <source>
        <dbReference type="ARBA" id="ARBA00023212"/>
    </source>
</evidence>
<accession>A0ABX1TD64</accession>
<keyword evidence="12" id="KW-1185">Reference proteome</keyword>
<evidence type="ECO:0000256" key="3">
    <source>
        <dbReference type="ARBA" id="ARBA00022490"/>
    </source>
</evidence>
<evidence type="ECO:0000256" key="7">
    <source>
        <dbReference type="ARBA" id="ARBA00023054"/>
    </source>
</evidence>
<dbReference type="PANTHER" id="PTHR45783">
    <property type="entry name" value="KINESIN LIGHT CHAIN"/>
    <property type="match status" value="1"/>
</dbReference>
<feature type="non-terminal residue" evidence="11">
    <location>
        <position position="181"/>
    </location>
</feature>